<evidence type="ECO:0000313" key="1">
    <source>
        <dbReference type="EMBL" id="OCT67911.1"/>
    </source>
</evidence>
<organism evidence="1 2">
    <name type="scientific">Xenopus laevis</name>
    <name type="common">African clawed frog</name>
    <dbReference type="NCBI Taxonomy" id="8355"/>
    <lineage>
        <taxon>Eukaryota</taxon>
        <taxon>Metazoa</taxon>
        <taxon>Chordata</taxon>
        <taxon>Craniata</taxon>
        <taxon>Vertebrata</taxon>
        <taxon>Euteleostomi</taxon>
        <taxon>Amphibia</taxon>
        <taxon>Batrachia</taxon>
        <taxon>Anura</taxon>
        <taxon>Pipoidea</taxon>
        <taxon>Pipidae</taxon>
        <taxon>Xenopodinae</taxon>
        <taxon>Xenopus</taxon>
        <taxon>Xenopus</taxon>
    </lineage>
</organism>
<proteinExistence type="predicted"/>
<accession>A0A974C899</accession>
<sequence length="76" mass="8544">MENLGLERSSFDDKVEIPQMDRMECDASDDNEVSTIKSHHYRLGPDNLDDTLEYMPSRCDPVPELEDGKSSIPASA</sequence>
<evidence type="ECO:0000313" key="2">
    <source>
        <dbReference type="Proteomes" id="UP000694892"/>
    </source>
</evidence>
<reference evidence="2" key="1">
    <citation type="journal article" date="2016" name="Nature">
        <title>Genome evolution in the allotetraploid frog Xenopus laevis.</title>
        <authorList>
            <person name="Session A.M."/>
            <person name="Uno Y."/>
            <person name="Kwon T."/>
            <person name="Chapman J.A."/>
            <person name="Toyoda A."/>
            <person name="Takahashi S."/>
            <person name="Fukui A."/>
            <person name="Hikosaka A."/>
            <person name="Suzuki A."/>
            <person name="Kondo M."/>
            <person name="van Heeringen S.J."/>
            <person name="Quigley I."/>
            <person name="Heinz S."/>
            <person name="Ogino H."/>
            <person name="Ochi H."/>
            <person name="Hellsten U."/>
            <person name="Lyons J.B."/>
            <person name="Simakov O."/>
            <person name="Putnam N."/>
            <person name="Stites J."/>
            <person name="Kuroki Y."/>
            <person name="Tanaka T."/>
            <person name="Michiue T."/>
            <person name="Watanabe M."/>
            <person name="Bogdanovic O."/>
            <person name="Lister R."/>
            <person name="Georgiou G."/>
            <person name="Paranjpe S.S."/>
            <person name="van Kruijsbergen I."/>
            <person name="Shu S."/>
            <person name="Carlson J."/>
            <person name="Kinoshita T."/>
            <person name="Ohta Y."/>
            <person name="Mawaribuchi S."/>
            <person name="Jenkins J."/>
            <person name="Grimwood J."/>
            <person name="Schmutz J."/>
            <person name="Mitros T."/>
            <person name="Mozaffari S.V."/>
            <person name="Suzuki Y."/>
            <person name="Haramoto Y."/>
            <person name="Yamamoto T.S."/>
            <person name="Takagi C."/>
            <person name="Heald R."/>
            <person name="Miller K."/>
            <person name="Haudenschild C."/>
            <person name="Kitzman J."/>
            <person name="Nakayama T."/>
            <person name="Izutsu Y."/>
            <person name="Robert J."/>
            <person name="Fortriede J."/>
            <person name="Burns K."/>
            <person name="Lotay V."/>
            <person name="Karimi K."/>
            <person name="Yasuoka Y."/>
            <person name="Dichmann D.S."/>
            <person name="Flajnik M.F."/>
            <person name="Houston D.W."/>
            <person name="Shendure J."/>
            <person name="DuPasquier L."/>
            <person name="Vize P.D."/>
            <person name="Zorn A.M."/>
            <person name="Ito M."/>
            <person name="Marcotte E.M."/>
            <person name="Wallingford J.B."/>
            <person name="Ito Y."/>
            <person name="Asashima M."/>
            <person name="Ueno N."/>
            <person name="Matsuda Y."/>
            <person name="Veenstra G.J."/>
            <person name="Fujiyama A."/>
            <person name="Harland R.M."/>
            <person name="Taira M."/>
            <person name="Rokhsar D.S."/>
        </authorList>
    </citation>
    <scope>NUCLEOTIDE SEQUENCE [LARGE SCALE GENOMIC DNA]</scope>
    <source>
        <strain evidence="2">J</strain>
    </source>
</reference>
<dbReference type="EMBL" id="CM004480">
    <property type="protein sequence ID" value="OCT67911.1"/>
    <property type="molecule type" value="Genomic_DNA"/>
</dbReference>
<protein>
    <submittedName>
        <fullName evidence="1">Uncharacterized protein</fullName>
    </submittedName>
</protein>
<dbReference type="AlphaFoldDB" id="A0A974C899"/>
<name>A0A974C899_XENLA</name>
<gene>
    <name evidence="1" type="ORF">XELAEV_18039209mg</name>
</gene>
<dbReference type="Proteomes" id="UP000694892">
    <property type="component" value="Chromosome 8L"/>
</dbReference>